<dbReference type="OrthoDB" id="11469at2157"/>
<dbReference type="PANTHER" id="PTHR30572">
    <property type="entry name" value="MEMBRANE COMPONENT OF TRANSPORTER-RELATED"/>
    <property type="match status" value="1"/>
</dbReference>
<dbReference type="Pfam" id="PF02687">
    <property type="entry name" value="FtsX"/>
    <property type="match status" value="1"/>
</dbReference>
<keyword evidence="5 8" id="KW-0472">Membrane</keyword>
<feature type="transmembrane region" description="Helical" evidence="8">
    <location>
        <begin position="269"/>
        <end position="295"/>
    </location>
</feature>
<accession>A0A2H4VBJ3</accession>
<proteinExistence type="inferred from homology"/>
<evidence type="ECO:0000256" key="5">
    <source>
        <dbReference type="ARBA" id="ARBA00023136"/>
    </source>
</evidence>
<feature type="domain" description="MacB-like periplasmic core" evidence="10">
    <location>
        <begin position="19"/>
        <end position="242"/>
    </location>
</feature>
<evidence type="ECO:0000259" key="10">
    <source>
        <dbReference type="Pfam" id="PF12704"/>
    </source>
</evidence>
<dbReference type="InterPro" id="IPR050250">
    <property type="entry name" value="Macrolide_Exporter_MacB"/>
</dbReference>
<gene>
    <name evidence="11" type="ORF">BK007_05120</name>
</gene>
<dbReference type="Pfam" id="PF12704">
    <property type="entry name" value="MacB_PCD"/>
    <property type="match status" value="1"/>
</dbReference>
<organism evidence="11 12">
    <name type="scientific">Methanobacterium subterraneum</name>
    <dbReference type="NCBI Taxonomy" id="59277"/>
    <lineage>
        <taxon>Archaea</taxon>
        <taxon>Methanobacteriati</taxon>
        <taxon>Methanobacteriota</taxon>
        <taxon>Methanomada group</taxon>
        <taxon>Methanobacteria</taxon>
        <taxon>Methanobacteriales</taxon>
        <taxon>Methanobacteriaceae</taxon>
        <taxon>Methanobacterium</taxon>
    </lineage>
</organism>
<evidence type="ECO:0000313" key="12">
    <source>
        <dbReference type="Proteomes" id="UP000232806"/>
    </source>
</evidence>
<dbReference type="Proteomes" id="UP000232806">
    <property type="component" value="Chromosome"/>
</dbReference>
<dbReference type="EMBL" id="CP017766">
    <property type="protein sequence ID" value="AUB55458.1"/>
    <property type="molecule type" value="Genomic_DNA"/>
</dbReference>
<evidence type="ECO:0000256" key="7">
    <source>
        <dbReference type="SAM" id="MobiDB-lite"/>
    </source>
</evidence>
<dbReference type="InterPro" id="IPR025857">
    <property type="entry name" value="MacB_PCD"/>
</dbReference>
<evidence type="ECO:0000256" key="2">
    <source>
        <dbReference type="ARBA" id="ARBA00022475"/>
    </source>
</evidence>
<evidence type="ECO:0000256" key="1">
    <source>
        <dbReference type="ARBA" id="ARBA00004651"/>
    </source>
</evidence>
<comment type="similarity">
    <text evidence="6">Belongs to the ABC-4 integral membrane protein family.</text>
</comment>
<evidence type="ECO:0000256" key="4">
    <source>
        <dbReference type="ARBA" id="ARBA00022989"/>
    </source>
</evidence>
<feature type="region of interest" description="Disordered" evidence="7">
    <location>
        <begin position="95"/>
        <end position="132"/>
    </location>
</feature>
<name>A0A2H4VBJ3_9EURY</name>
<feature type="transmembrane region" description="Helical" evidence="8">
    <location>
        <begin position="20"/>
        <end position="42"/>
    </location>
</feature>
<dbReference type="PANTHER" id="PTHR30572:SF4">
    <property type="entry name" value="ABC TRANSPORTER PERMEASE YTRF"/>
    <property type="match status" value="1"/>
</dbReference>
<feature type="transmembrane region" description="Helical" evidence="8">
    <location>
        <begin position="361"/>
        <end position="382"/>
    </location>
</feature>
<dbReference type="GO" id="GO:0005886">
    <property type="term" value="C:plasma membrane"/>
    <property type="evidence" value="ECO:0007669"/>
    <property type="project" value="UniProtKB-SubCell"/>
</dbReference>
<sequence>MSYLKLILKNPFRNKTRGALAIVGIAIGIMVIVALGMVTGGLKESTTSTLKAGAAEINVMQTGSSSMGSGRVNESRVTELQNISGVKETAGLLKATNTSTSGSSVGTSSTGTTSGTTSMGSGGPNSLGGLSVTGMDPGKLSLAGIENVTGSLYETTSENQVIIGKTVSTNLNKSVGDTVNLFGKDFTITGIFETGNFMTDAGVFMSLTTLQNLTSNNNTVSTIAVKINPDANTTEVSKSIETTYPNELSTTSAEAIAGRMNSALSTIDAATWAISLLAIVIGGVGVINTMIMSVFERTREIGVLKAVGWKEKRILGMILGESVVLTLIAAVVGTIVAVVGVVVLLSLSFGGTIEPSFAPEIFLEAFVVAFVVGIIGGLYPAYRASRLSPTEALRYE</sequence>
<evidence type="ECO:0000256" key="3">
    <source>
        <dbReference type="ARBA" id="ARBA00022692"/>
    </source>
</evidence>
<evidence type="ECO:0000313" key="11">
    <source>
        <dbReference type="EMBL" id="AUB55458.1"/>
    </source>
</evidence>
<feature type="compositionally biased region" description="Low complexity" evidence="7">
    <location>
        <begin position="96"/>
        <end position="119"/>
    </location>
</feature>
<dbReference type="GO" id="GO:0022857">
    <property type="term" value="F:transmembrane transporter activity"/>
    <property type="evidence" value="ECO:0007669"/>
    <property type="project" value="TreeGrafter"/>
</dbReference>
<protein>
    <submittedName>
        <fullName evidence="11">ABC transporter permease</fullName>
    </submittedName>
</protein>
<evidence type="ECO:0000259" key="9">
    <source>
        <dbReference type="Pfam" id="PF02687"/>
    </source>
</evidence>
<feature type="transmembrane region" description="Helical" evidence="8">
    <location>
        <begin position="316"/>
        <end position="349"/>
    </location>
</feature>
<keyword evidence="2" id="KW-1003">Cell membrane</keyword>
<feature type="domain" description="ABC3 transporter permease C-terminal" evidence="9">
    <location>
        <begin position="273"/>
        <end position="389"/>
    </location>
</feature>
<dbReference type="InterPro" id="IPR003838">
    <property type="entry name" value="ABC3_permease_C"/>
</dbReference>
<dbReference type="RefSeq" id="WP_100905438.1">
    <property type="nucleotide sequence ID" value="NZ_CP017766.1"/>
</dbReference>
<keyword evidence="4 8" id="KW-1133">Transmembrane helix</keyword>
<keyword evidence="3 8" id="KW-0812">Transmembrane</keyword>
<dbReference type="GeneID" id="35120955"/>
<dbReference type="AlphaFoldDB" id="A0A2H4VBJ3"/>
<evidence type="ECO:0000256" key="8">
    <source>
        <dbReference type="SAM" id="Phobius"/>
    </source>
</evidence>
<comment type="subcellular location">
    <subcellularLocation>
        <location evidence="1">Cell membrane</location>
        <topology evidence="1">Multi-pass membrane protein</topology>
    </subcellularLocation>
</comment>
<evidence type="ECO:0000256" key="6">
    <source>
        <dbReference type="ARBA" id="ARBA00038076"/>
    </source>
</evidence>
<reference evidence="11 12" key="1">
    <citation type="submission" date="2016-10" db="EMBL/GenBank/DDBJ databases">
        <title>Comparative genomics between deep and shallow subseafloor isolates.</title>
        <authorList>
            <person name="Ishii S."/>
            <person name="Miller J.R."/>
            <person name="Sutton G."/>
            <person name="Suzuki S."/>
            <person name="Methe B."/>
            <person name="Inagaki F."/>
            <person name="Imachi H."/>
        </authorList>
    </citation>
    <scope>NUCLEOTIDE SEQUENCE [LARGE SCALE GENOMIC DNA]</scope>
    <source>
        <strain evidence="11 12">MO-MB1</strain>
    </source>
</reference>